<dbReference type="RefSeq" id="WP_025360010.1">
    <property type="nucleotide sequence ID" value="NZ_CP007155.1"/>
</dbReference>
<accession>W5WG39</accession>
<keyword evidence="2" id="KW-1185">Reference proteome</keyword>
<dbReference type="PATRIC" id="fig|1449976.3.peg.6812"/>
<gene>
    <name evidence="1" type="ORF">KALB_6785</name>
</gene>
<dbReference type="HOGENOM" id="CLU_613626_0_0_11"/>
<organism evidence="1 2">
    <name type="scientific">Kutzneria albida DSM 43870</name>
    <dbReference type="NCBI Taxonomy" id="1449976"/>
    <lineage>
        <taxon>Bacteria</taxon>
        <taxon>Bacillati</taxon>
        <taxon>Actinomycetota</taxon>
        <taxon>Actinomycetes</taxon>
        <taxon>Pseudonocardiales</taxon>
        <taxon>Pseudonocardiaceae</taxon>
        <taxon>Kutzneria</taxon>
    </lineage>
</organism>
<dbReference type="STRING" id="1449976.KALB_6785"/>
<proteinExistence type="predicted"/>
<evidence type="ECO:0000313" key="1">
    <source>
        <dbReference type="EMBL" id="AHI00144.1"/>
    </source>
</evidence>
<dbReference type="EMBL" id="CP007155">
    <property type="protein sequence ID" value="AHI00144.1"/>
    <property type="molecule type" value="Genomic_DNA"/>
</dbReference>
<dbReference type="OrthoDB" id="4074998at2"/>
<evidence type="ECO:0000313" key="2">
    <source>
        <dbReference type="Proteomes" id="UP000019225"/>
    </source>
</evidence>
<sequence>MTSGDRLAGVELLRRLRESRGWSWADLARALQTAARRLGIASVMQVELPSIVRTLARWESVTGTSAPRERYQVLLAHIYAYTPAGSLHMGPGSDFAVLATALRHLGTSPKRLVQITALVTQAANTDNAQWLVWLSPAMQAQAAAVLKGERRLDEELLQQLAGSVAGVARQVGNTPFGRLQLQLAPIVELCRLLLKADSPSNELLVLASDATTLAARLAFELADDEIAMAFYQEATNTAGGLPERFYRAAVLTSRTMVTLHATGSPHAAADLAREAVAEAHRGASYTMRARAHAIHAELRARTGDHTETQRALNKAWTTVDQLTEDDPCGGFNATRLAGFDGLCALHVGDAVRAHDQLALAVSALDGPRDLVQRGIVSTDLALARLRLNSPDACAELMHQAVDITAHTGGRVSGQRIRQVRQALRPWRSESFVLDLDDHIHDALIGR</sequence>
<dbReference type="KEGG" id="kal:KALB_6785"/>
<dbReference type="eggNOG" id="COG0457">
    <property type="taxonomic scope" value="Bacteria"/>
</dbReference>
<reference evidence="1 2" key="1">
    <citation type="journal article" date="2014" name="BMC Genomics">
        <title>Complete genome sequence of producer of the glycopeptide antibiotic Aculeximycin Kutzneria albida DSM 43870T, a representative of minor genus of Pseudonocardiaceae.</title>
        <authorList>
            <person name="Rebets Y."/>
            <person name="Tokovenko B."/>
            <person name="Lushchyk I."/>
            <person name="Ruckert C."/>
            <person name="Zaburannyi N."/>
            <person name="Bechthold A."/>
            <person name="Kalinowski J."/>
            <person name="Luzhetskyy A."/>
        </authorList>
    </citation>
    <scope>NUCLEOTIDE SEQUENCE [LARGE SCALE GENOMIC DNA]</scope>
    <source>
        <strain evidence="1">DSM 43870</strain>
    </source>
</reference>
<dbReference type="AlphaFoldDB" id="W5WG39"/>
<dbReference type="Proteomes" id="UP000019225">
    <property type="component" value="Chromosome"/>
</dbReference>
<protein>
    <recommendedName>
        <fullName evidence="3">HTH cro/C1-type domain-containing protein</fullName>
    </recommendedName>
</protein>
<name>W5WG39_9PSEU</name>
<evidence type="ECO:0008006" key="3">
    <source>
        <dbReference type="Google" id="ProtNLM"/>
    </source>
</evidence>